<evidence type="ECO:0000259" key="6">
    <source>
        <dbReference type="PROSITE" id="PS50048"/>
    </source>
</evidence>
<dbReference type="Proteomes" id="UP000214365">
    <property type="component" value="Unassembled WGS sequence"/>
</dbReference>
<accession>A0A225AC52</accession>
<feature type="domain" description="Zn(2)-C6 fungal-type" evidence="6">
    <location>
        <begin position="41"/>
        <end position="70"/>
    </location>
</feature>
<feature type="compositionally biased region" description="Polar residues" evidence="5">
    <location>
        <begin position="87"/>
        <end position="116"/>
    </location>
</feature>
<evidence type="ECO:0000256" key="5">
    <source>
        <dbReference type="SAM" id="MobiDB-lite"/>
    </source>
</evidence>
<evidence type="ECO:0000256" key="4">
    <source>
        <dbReference type="ARBA" id="ARBA00023242"/>
    </source>
</evidence>
<keyword evidence="3" id="KW-0804">Transcription</keyword>
<name>A0A225AC52_TALAT</name>
<dbReference type="EMBL" id="LFMY01000014">
    <property type="protein sequence ID" value="OKL56413.1"/>
    <property type="molecule type" value="Genomic_DNA"/>
</dbReference>
<dbReference type="SMART" id="SM00066">
    <property type="entry name" value="GAL4"/>
    <property type="match status" value="1"/>
</dbReference>
<dbReference type="SUPFAM" id="SSF57701">
    <property type="entry name" value="Zn2/Cys6 DNA-binding domain"/>
    <property type="match status" value="1"/>
</dbReference>
<dbReference type="Gene3D" id="4.10.240.10">
    <property type="entry name" value="Zn(2)-C6 fungal-type DNA-binding domain"/>
    <property type="match status" value="1"/>
</dbReference>
<dbReference type="InterPro" id="IPR036864">
    <property type="entry name" value="Zn2-C6_fun-type_DNA-bd_sf"/>
</dbReference>
<gene>
    <name evidence="7" type="ORF">UA08_08057</name>
</gene>
<keyword evidence="2" id="KW-0238">DNA-binding</keyword>
<dbReference type="Pfam" id="PF00172">
    <property type="entry name" value="Zn_clus"/>
    <property type="match status" value="1"/>
</dbReference>
<evidence type="ECO:0000256" key="2">
    <source>
        <dbReference type="ARBA" id="ARBA00023125"/>
    </source>
</evidence>
<comment type="caution">
    <text evidence="7">The sequence shown here is derived from an EMBL/GenBank/DDBJ whole genome shotgun (WGS) entry which is preliminary data.</text>
</comment>
<dbReference type="GO" id="GO:0003677">
    <property type="term" value="F:DNA binding"/>
    <property type="evidence" value="ECO:0007669"/>
    <property type="project" value="UniProtKB-KW"/>
</dbReference>
<evidence type="ECO:0000256" key="3">
    <source>
        <dbReference type="ARBA" id="ARBA00023163"/>
    </source>
</evidence>
<protein>
    <recommendedName>
        <fullName evidence="6">Zn(2)-C6 fungal-type domain-containing protein</fullName>
    </recommendedName>
</protein>
<keyword evidence="8" id="KW-1185">Reference proteome</keyword>
<dbReference type="PROSITE" id="PS50048">
    <property type="entry name" value="ZN2_CY6_FUNGAL_2"/>
    <property type="match status" value="1"/>
</dbReference>
<evidence type="ECO:0000313" key="7">
    <source>
        <dbReference type="EMBL" id="OKL56413.1"/>
    </source>
</evidence>
<evidence type="ECO:0000313" key="8">
    <source>
        <dbReference type="Proteomes" id="UP000214365"/>
    </source>
</evidence>
<dbReference type="PROSITE" id="PS00463">
    <property type="entry name" value="ZN2_CY6_FUNGAL_1"/>
    <property type="match status" value="1"/>
</dbReference>
<reference evidence="7 8" key="1">
    <citation type="submission" date="2015-06" db="EMBL/GenBank/DDBJ databases">
        <title>Talaromyces atroroseus IBT 11181 draft genome.</title>
        <authorList>
            <person name="Rasmussen K.B."/>
            <person name="Rasmussen S."/>
            <person name="Petersen B."/>
            <person name="Sicheritz-Ponten T."/>
            <person name="Mortensen U.H."/>
            <person name="Thrane U."/>
        </authorList>
    </citation>
    <scope>NUCLEOTIDE SEQUENCE [LARGE SCALE GENOMIC DNA]</scope>
    <source>
        <strain evidence="7 8">IBT 11181</strain>
    </source>
</reference>
<organism evidence="7 8">
    <name type="scientific">Talaromyces atroroseus</name>
    <dbReference type="NCBI Taxonomy" id="1441469"/>
    <lineage>
        <taxon>Eukaryota</taxon>
        <taxon>Fungi</taxon>
        <taxon>Dikarya</taxon>
        <taxon>Ascomycota</taxon>
        <taxon>Pezizomycotina</taxon>
        <taxon>Eurotiomycetes</taxon>
        <taxon>Eurotiomycetidae</taxon>
        <taxon>Eurotiales</taxon>
        <taxon>Trichocomaceae</taxon>
        <taxon>Talaromyces</taxon>
        <taxon>Talaromyces sect. Trachyspermi</taxon>
    </lineage>
</organism>
<dbReference type="CDD" id="cd00067">
    <property type="entry name" value="GAL4"/>
    <property type="match status" value="1"/>
</dbReference>
<proteinExistence type="predicted"/>
<dbReference type="GO" id="GO:0000981">
    <property type="term" value="F:DNA-binding transcription factor activity, RNA polymerase II-specific"/>
    <property type="evidence" value="ECO:0007669"/>
    <property type="project" value="InterPro"/>
</dbReference>
<dbReference type="AlphaFoldDB" id="A0A225AC52"/>
<dbReference type="InterPro" id="IPR001138">
    <property type="entry name" value="Zn2Cys6_DnaBD"/>
</dbReference>
<keyword evidence="4" id="KW-0539">Nucleus</keyword>
<feature type="region of interest" description="Disordered" evidence="5">
    <location>
        <begin position="76"/>
        <end position="116"/>
    </location>
</feature>
<dbReference type="GO" id="GO:0008270">
    <property type="term" value="F:zinc ion binding"/>
    <property type="evidence" value="ECO:0007669"/>
    <property type="project" value="InterPro"/>
</dbReference>
<keyword evidence="1" id="KW-0805">Transcription regulation</keyword>
<dbReference type="GeneID" id="31007813"/>
<evidence type="ECO:0000256" key="1">
    <source>
        <dbReference type="ARBA" id="ARBA00023015"/>
    </source>
</evidence>
<sequence>MSPAHTARNSRKKEIPEAFILNWQCPGTQGAKPLVRRPMTACEACRMAKVKCNGKQECERCSSRGEICRYTSANREHRISHQKNIRESTTASNRKTAKQFSSSSSTNHNSPLNPESQRNLQIQADIGPYLSPESSGEVSIDLIEPFHMEIATDISHAETNGSVVNLPNNMFHQAMEKFDWESLVDINRNPMTMHSQPHSESLGSLSDIDTTSFLSLDGQHNYSPSINPRSCHCQAKMMLRVPDVKGVMDEKPEPRLDKVFKVTGDMIQSCHDIIKCASCEISHADLVCIMAVFQHTDQCFDYIAKCDLATACIQVSVGEYHVSLMNDLKLRRMLVMDLVQKARDLLSSLSSLGQKLLLSHPGASRLNKINLEYLQKVVQNSENYLRKITSSFDNETPS</sequence>
<dbReference type="RefSeq" id="XP_020116534.1">
    <property type="nucleotide sequence ID" value="XM_020263069.1"/>
</dbReference>
<dbReference type="OrthoDB" id="2943660at2759"/>